<sequence>MEKIIPNPYNYFSKAQIHSSLRENRLQRNRTFLLDGMATRSGTSSFSQREIPGGASIFLVRMGRGGVPSTNGEPPPRLEYFYQTIFSDN</sequence>
<accession>A0AAV4SQ42</accession>
<dbReference type="AlphaFoldDB" id="A0AAV4SQ42"/>
<dbReference type="Proteomes" id="UP001054945">
    <property type="component" value="Unassembled WGS sequence"/>
</dbReference>
<evidence type="ECO:0008006" key="3">
    <source>
        <dbReference type="Google" id="ProtNLM"/>
    </source>
</evidence>
<name>A0AAV4SQ42_CAEEX</name>
<evidence type="ECO:0000313" key="1">
    <source>
        <dbReference type="EMBL" id="GIY35079.1"/>
    </source>
</evidence>
<evidence type="ECO:0000313" key="2">
    <source>
        <dbReference type="Proteomes" id="UP001054945"/>
    </source>
</evidence>
<protein>
    <recommendedName>
        <fullName evidence="3">Ycf15</fullName>
    </recommendedName>
</protein>
<organism evidence="1 2">
    <name type="scientific">Caerostris extrusa</name>
    <name type="common">Bark spider</name>
    <name type="synonym">Caerostris bankana</name>
    <dbReference type="NCBI Taxonomy" id="172846"/>
    <lineage>
        <taxon>Eukaryota</taxon>
        <taxon>Metazoa</taxon>
        <taxon>Ecdysozoa</taxon>
        <taxon>Arthropoda</taxon>
        <taxon>Chelicerata</taxon>
        <taxon>Arachnida</taxon>
        <taxon>Araneae</taxon>
        <taxon>Araneomorphae</taxon>
        <taxon>Entelegynae</taxon>
        <taxon>Araneoidea</taxon>
        <taxon>Araneidae</taxon>
        <taxon>Caerostris</taxon>
    </lineage>
</organism>
<proteinExistence type="predicted"/>
<keyword evidence="2" id="KW-1185">Reference proteome</keyword>
<dbReference type="EMBL" id="BPLR01009854">
    <property type="protein sequence ID" value="GIY35079.1"/>
    <property type="molecule type" value="Genomic_DNA"/>
</dbReference>
<reference evidence="1 2" key="1">
    <citation type="submission" date="2021-06" db="EMBL/GenBank/DDBJ databases">
        <title>Caerostris extrusa draft genome.</title>
        <authorList>
            <person name="Kono N."/>
            <person name="Arakawa K."/>
        </authorList>
    </citation>
    <scope>NUCLEOTIDE SEQUENCE [LARGE SCALE GENOMIC DNA]</scope>
</reference>
<gene>
    <name evidence="1" type="ORF">CEXT_654021</name>
</gene>
<comment type="caution">
    <text evidence="1">The sequence shown here is derived from an EMBL/GenBank/DDBJ whole genome shotgun (WGS) entry which is preliminary data.</text>
</comment>